<dbReference type="Proteomes" id="UP001286313">
    <property type="component" value="Unassembled WGS sequence"/>
</dbReference>
<evidence type="ECO:0000256" key="1">
    <source>
        <dbReference type="SAM" id="MobiDB-lite"/>
    </source>
</evidence>
<gene>
    <name evidence="2" type="ORF">Pcinc_028658</name>
</gene>
<feature type="region of interest" description="Disordered" evidence="1">
    <location>
        <begin position="9"/>
        <end position="66"/>
    </location>
</feature>
<reference evidence="2" key="1">
    <citation type="submission" date="2023-10" db="EMBL/GenBank/DDBJ databases">
        <title>Genome assemblies of two species of porcelain crab, Petrolisthes cinctipes and Petrolisthes manimaculis (Anomura: Porcellanidae).</title>
        <authorList>
            <person name="Angst P."/>
        </authorList>
    </citation>
    <scope>NUCLEOTIDE SEQUENCE</scope>
    <source>
        <strain evidence="2">PB745_01</strain>
        <tissue evidence="2">Gill</tissue>
    </source>
</reference>
<proteinExistence type="predicted"/>
<accession>A0AAE1K8J8</accession>
<sequence length="102" mass="11737">MPKEYAYLLPRMHSKKKDAQEKISNITRQKSANKEKSKPQNVYSQPDPQKQVQDPDDFFRALQPPDEGHLHSVDILEEDIVWAIDNITPNAAADQMALMPYC</sequence>
<evidence type="ECO:0000313" key="2">
    <source>
        <dbReference type="EMBL" id="KAK3865748.1"/>
    </source>
</evidence>
<evidence type="ECO:0000313" key="3">
    <source>
        <dbReference type="Proteomes" id="UP001286313"/>
    </source>
</evidence>
<protein>
    <submittedName>
        <fullName evidence="2">Uncharacterized protein</fullName>
    </submittedName>
</protein>
<comment type="caution">
    <text evidence="2">The sequence shown here is derived from an EMBL/GenBank/DDBJ whole genome shotgun (WGS) entry which is preliminary data.</text>
</comment>
<keyword evidence="3" id="KW-1185">Reference proteome</keyword>
<dbReference type="EMBL" id="JAWQEG010003529">
    <property type="protein sequence ID" value="KAK3865748.1"/>
    <property type="molecule type" value="Genomic_DNA"/>
</dbReference>
<organism evidence="2 3">
    <name type="scientific">Petrolisthes cinctipes</name>
    <name type="common">Flat porcelain crab</name>
    <dbReference type="NCBI Taxonomy" id="88211"/>
    <lineage>
        <taxon>Eukaryota</taxon>
        <taxon>Metazoa</taxon>
        <taxon>Ecdysozoa</taxon>
        <taxon>Arthropoda</taxon>
        <taxon>Crustacea</taxon>
        <taxon>Multicrustacea</taxon>
        <taxon>Malacostraca</taxon>
        <taxon>Eumalacostraca</taxon>
        <taxon>Eucarida</taxon>
        <taxon>Decapoda</taxon>
        <taxon>Pleocyemata</taxon>
        <taxon>Anomura</taxon>
        <taxon>Galatheoidea</taxon>
        <taxon>Porcellanidae</taxon>
        <taxon>Petrolisthes</taxon>
    </lineage>
</organism>
<name>A0AAE1K8J8_PETCI</name>
<dbReference type="AlphaFoldDB" id="A0AAE1K8J8"/>